<dbReference type="Pfam" id="PF00166">
    <property type="entry name" value="Cpn10"/>
    <property type="match status" value="1"/>
</dbReference>
<name>A0A6J5Q7E7_9CAUD</name>
<reference evidence="2" key="1">
    <citation type="submission" date="2020-05" db="EMBL/GenBank/DDBJ databases">
        <authorList>
            <person name="Chiriac C."/>
            <person name="Salcher M."/>
            <person name="Ghai R."/>
            <person name="Kavagutti S V."/>
        </authorList>
    </citation>
    <scope>NUCLEOTIDE SEQUENCE</scope>
</reference>
<gene>
    <name evidence="2" type="ORF">UFOVP1043_85</name>
</gene>
<sequence>MSTENIGNIDTEATIERGEKLAERLPEPVGYKLLLIKPKVVDKTASGIEMPDSFKKKEEAGAVVCMVIKVGPMAYMDTEKFPTGPWCTEGDFVLIGAYRGSRFSVDGEEFILVNDDMIEGTVSDPRGIGRVY</sequence>
<dbReference type="InterPro" id="IPR037124">
    <property type="entry name" value="Chaperonin_GroES_sf"/>
</dbReference>
<dbReference type="EMBL" id="LR797001">
    <property type="protein sequence ID" value="CAB4180690.1"/>
    <property type="molecule type" value="Genomic_DNA"/>
</dbReference>
<dbReference type="SUPFAM" id="SSF50129">
    <property type="entry name" value="GroES-like"/>
    <property type="match status" value="1"/>
</dbReference>
<dbReference type="GO" id="GO:0005524">
    <property type="term" value="F:ATP binding"/>
    <property type="evidence" value="ECO:0007669"/>
    <property type="project" value="InterPro"/>
</dbReference>
<organism evidence="2">
    <name type="scientific">uncultured Caudovirales phage</name>
    <dbReference type="NCBI Taxonomy" id="2100421"/>
    <lineage>
        <taxon>Viruses</taxon>
        <taxon>Duplodnaviria</taxon>
        <taxon>Heunggongvirae</taxon>
        <taxon>Uroviricota</taxon>
        <taxon>Caudoviricetes</taxon>
        <taxon>Peduoviridae</taxon>
        <taxon>Maltschvirus</taxon>
        <taxon>Maltschvirus maltsch</taxon>
    </lineage>
</organism>
<evidence type="ECO:0000313" key="2">
    <source>
        <dbReference type="EMBL" id="CAB4180690.1"/>
    </source>
</evidence>
<protein>
    <submittedName>
        <fullName evidence="2">GroS Co-chaperonin GroES (HSP10)</fullName>
    </submittedName>
</protein>
<proteinExistence type="predicted"/>
<dbReference type="GO" id="GO:0044183">
    <property type="term" value="F:protein folding chaperone"/>
    <property type="evidence" value="ECO:0007669"/>
    <property type="project" value="InterPro"/>
</dbReference>
<dbReference type="InterPro" id="IPR020818">
    <property type="entry name" value="Chaperonin_GroES"/>
</dbReference>
<keyword evidence="1" id="KW-0143">Chaperone</keyword>
<evidence type="ECO:0000256" key="1">
    <source>
        <dbReference type="ARBA" id="ARBA00023186"/>
    </source>
</evidence>
<dbReference type="InterPro" id="IPR011032">
    <property type="entry name" value="GroES-like_sf"/>
</dbReference>
<accession>A0A6J5Q7E7</accession>
<dbReference type="Gene3D" id="2.30.33.40">
    <property type="entry name" value="GroES chaperonin"/>
    <property type="match status" value="1"/>
</dbReference>
<dbReference type="CDD" id="cd00320">
    <property type="entry name" value="cpn10"/>
    <property type="match status" value="1"/>
</dbReference>